<protein>
    <submittedName>
        <fullName evidence="3">Iron-sulfur cluster repair protein YtfE</fullName>
    </submittedName>
</protein>
<dbReference type="Pfam" id="PF01814">
    <property type="entry name" value="Hemerythrin"/>
    <property type="match status" value="1"/>
</dbReference>
<dbReference type="InterPro" id="IPR018720">
    <property type="entry name" value="DUF2249"/>
</dbReference>
<accession>A0A2H5XF83</accession>
<dbReference type="Pfam" id="PF10006">
    <property type="entry name" value="DUF2249"/>
    <property type="match status" value="1"/>
</dbReference>
<evidence type="ECO:0000313" key="3">
    <source>
        <dbReference type="EMBL" id="GBC99846.1"/>
    </source>
</evidence>
<dbReference type="InterPro" id="IPR012312">
    <property type="entry name" value="Hemerythrin-like"/>
</dbReference>
<comment type="caution">
    <text evidence="3">The sequence shown here is derived from an EMBL/GenBank/DDBJ whole genome shotgun (WGS) entry which is preliminary data.</text>
</comment>
<dbReference type="CDD" id="cd12108">
    <property type="entry name" value="Hr-like"/>
    <property type="match status" value="1"/>
</dbReference>
<evidence type="ECO:0000313" key="4">
    <source>
        <dbReference type="Proteomes" id="UP000236173"/>
    </source>
</evidence>
<gene>
    <name evidence="3" type="primary">ytfE</name>
    <name evidence="3" type="ORF">HRbin17_02377</name>
</gene>
<proteinExistence type="predicted"/>
<dbReference type="EMBL" id="BEHT01000040">
    <property type="protein sequence ID" value="GBC99846.1"/>
    <property type="molecule type" value="Genomic_DNA"/>
</dbReference>
<evidence type="ECO:0000259" key="2">
    <source>
        <dbReference type="Pfam" id="PF10006"/>
    </source>
</evidence>
<dbReference type="PANTHER" id="PTHR39966:SF1">
    <property type="entry name" value="HEMERYTHRIN-LIKE DOMAIN-CONTAINING PROTEIN"/>
    <property type="match status" value="1"/>
</dbReference>
<evidence type="ECO:0000259" key="1">
    <source>
        <dbReference type="Pfam" id="PF01814"/>
    </source>
</evidence>
<feature type="domain" description="DUF2249" evidence="2">
    <location>
        <begin position="200"/>
        <end position="269"/>
    </location>
</feature>
<dbReference type="Proteomes" id="UP000236173">
    <property type="component" value="Unassembled WGS sequence"/>
</dbReference>
<dbReference type="PANTHER" id="PTHR39966">
    <property type="entry name" value="BLL2471 PROTEIN-RELATED"/>
    <property type="match status" value="1"/>
</dbReference>
<name>A0A2H5XF83_9BACT</name>
<dbReference type="GO" id="GO:0005886">
    <property type="term" value="C:plasma membrane"/>
    <property type="evidence" value="ECO:0007669"/>
    <property type="project" value="TreeGrafter"/>
</dbReference>
<sequence>MKSVEALMHEHRVIEHGLAVLEAMTDRIERGETVPTEKVAALLDFFRVFADECHHGKEEGVLFPELEARGIPKEGGPIGVMLHEHAEGRTLQQQMRQALSDLTSEANRQQFVAAAHNYIALLRQHIWKEDNVLFKMAEQFLTERDDEQLAARFDRHEREHIGEGVHERYHHLVHQLEAEFVAGTEHLHSEAVRGHAGEKVLDVRTIPPRERHPLIFQTFEALKPGENFILVNDHDPKPLYYEFHYERQGQFTWEYLEQGPEVWRVRIGKVG</sequence>
<dbReference type="AlphaFoldDB" id="A0A2H5XF83"/>
<reference evidence="4" key="1">
    <citation type="submission" date="2017-09" db="EMBL/GenBank/DDBJ databases">
        <title>Metaegenomics of thermophilic ammonia-oxidizing enrichment culture.</title>
        <authorList>
            <person name="Kato S."/>
            <person name="Suzuki K."/>
        </authorList>
    </citation>
    <scope>NUCLEOTIDE SEQUENCE [LARGE SCALE GENOMIC DNA]</scope>
</reference>
<feature type="domain" description="Hemerythrin-like" evidence="1">
    <location>
        <begin position="4"/>
        <end position="137"/>
    </location>
</feature>
<dbReference type="Gene3D" id="1.20.120.520">
    <property type="entry name" value="nmb1532 protein domain like"/>
    <property type="match status" value="1"/>
</dbReference>
<organism evidence="3 4">
    <name type="scientific">Candidatus Fervidibacter japonicus</name>
    <dbReference type="NCBI Taxonomy" id="2035412"/>
    <lineage>
        <taxon>Bacteria</taxon>
        <taxon>Candidatus Fervidibacterota</taxon>
        <taxon>Candidatus Fervidibacter</taxon>
    </lineage>
</organism>